<evidence type="ECO:0000313" key="1">
    <source>
        <dbReference type="EMBL" id="HGN35933.1"/>
    </source>
</evidence>
<sequence>MTNPYTEEWIWKMVGDAYRRAEAMRSVGLYREARNEILTAIVTALISVRIHCSYSELDPAACGYIEDSLKNAIREHSSYRASDDGNLLDIELLPS</sequence>
<protein>
    <submittedName>
        <fullName evidence="1">Uncharacterized protein</fullName>
    </submittedName>
</protein>
<dbReference type="EMBL" id="DTAI01000002">
    <property type="protein sequence ID" value="HGN35933.1"/>
    <property type="molecule type" value="Genomic_DNA"/>
</dbReference>
<comment type="caution">
    <text evidence="1">The sequence shown here is derived from an EMBL/GenBank/DDBJ whole genome shotgun (WGS) entry which is preliminary data.</text>
</comment>
<dbReference type="AlphaFoldDB" id="A0A7J3I5F9"/>
<proteinExistence type="predicted"/>
<organism evidence="1">
    <name type="scientific">Ignisphaera aggregans</name>
    <dbReference type="NCBI Taxonomy" id="334771"/>
    <lineage>
        <taxon>Archaea</taxon>
        <taxon>Thermoproteota</taxon>
        <taxon>Thermoprotei</taxon>
        <taxon>Desulfurococcales</taxon>
        <taxon>Desulfurococcaceae</taxon>
        <taxon>Ignisphaera</taxon>
    </lineage>
</organism>
<name>A0A7J3I5F9_9CREN</name>
<gene>
    <name evidence="1" type="ORF">ENT87_00030</name>
</gene>
<accession>A0A7J3I5F9</accession>
<reference evidence="1" key="1">
    <citation type="journal article" date="2020" name="mSystems">
        <title>Genome- and Community-Level Interaction Insights into Carbon Utilization and Element Cycling Functions of Hydrothermarchaeota in Hydrothermal Sediment.</title>
        <authorList>
            <person name="Zhou Z."/>
            <person name="Liu Y."/>
            <person name="Xu W."/>
            <person name="Pan J."/>
            <person name="Luo Z.H."/>
            <person name="Li M."/>
        </authorList>
    </citation>
    <scope>NUCLEOTIDE SEQUENCE [LARGE SCALE GENOMIC DNA]</scope>
    <source>
        <strain evidence="1">SpSt-618</strain>
    </source>
</reference>